<organism evidence="4 5">
    <name type="scientific">Dysgonomonas macrotermitis</name>
    <dbReference type="NCBI Taxonomy" id="1346286"/>
    <lineage>
        <taxon>Bacteria</taxon>
        <taxon>Pseudomonadati</taxon>
        <taxon>Bacteroidota</taxon>
        <taxon>Bacteroidia</taxon>
        <taxon>Bacteroidales</taxon>
        <taxon>Dysgonomonadaceae</taxon>
        <taxon>Dysgonomonas</taxon>
    </lineage>
</organism>
<dbReference type="EMBL" id="FQUC01000024">
    <property type="protein sequence ID" value="SHG39717.1"/>
    <property type="molecule type" value="Genomic_DNA"/>
</dbReference>
<dbReference type="GO" id="GO:0006310">
    <property type="term" value="P:DNA recombination"/>
    <property type="evidence" value="ECO:0007669"/>
    <property type="project" value="UniProtKB-KW"/>
</dbReference>
<reference evidence="5" key="1">
    <citation type="submission" date="2016-11" db="EMBL/GenBank/DDBJ databases">
        <authorList>
            <person name="Varghese N."/>
            <person name="Submissions S."/>
        </authorList>
    </citation>
    <scope>NUCLEOTIDE SEQUENCE [LARGE SCALE GENOMIC DNA]</scope>
    <source>
        <strain evidence="5">DSM 27370</strain>
    </source>
</reference>
<gene>
    <name evidence="4" type="ORF">SAMN05444362_1243</name>
</gene>
<dbReference type="PROSITE" id="PS51898">
    <property type="entry name" value="TYR_RECOMBINASE"/>
    <property type="match status" value="1"/>
</dbReference>
<dbReference type="OrthoDB" id="9766545at2"/>
<keyword evidence="5" id="KW-1185">Reference proteome</keyword>
<evidence type="ECO:0000313" key="4">
    <source>
        <dbReference type="EMBL" id="SHG39717.1"/>
    </source>
</evidence>
<evidence type="ECO:0000256" key="2">
    <source>
        <dbReference type="ARBA" id="ARBA00023172"/>
    </source>
</evidence>
<feature type="domain" description="Tyr recombinase" evidence="3">
    <location>
        <begin position="104"/>
        <end position="302"/>
    </location>
</feature>
<dbReference type="AlphaFoldDB" id="A0A1M5JGP5"/>
<evidence type="ECO:0000259" key="3">
    <source>
        <dbReference type="PROSITE" id="PS51898"/>
    </source>
</evidence>
<dbReference type="PANTHER" id="PTHR30349:SF81">
    <property type="entry name" value="TYROSINE RECOMBINASE XERC"/>
    <property type="match status" value="1"/>
</dbReference>
<dbReference type="SUPFAM" id="SSF56349">
    <property type="entry name" value="DNA breaking-rejoining enzymes"/>
    <property type="match status" value="1"/>
</dbReference>
<dbReference type="GO" id="GO:0015074">
    <property type="term" value="P:DNA integration"/>
    <property type="evidence" value="ECO:0007669"/>
    <property type="project" value="InterPro"/>
</dbReference>
<sequence length="321" mass="37207">MVFKSFLSEILDGYIAYRKASGRDSVSYLLNVRHFDRYCVREYPSAKALSQTMVDRWCKKRDTETTNSCISRIYPVLCFLRYAKARGLIDINIPTAPQSIPRTYIPHAFTVEELQNFFHSCDSIKAKYGLIGKIQKITVPVFFRLLYSSGIRTTEARLLRREDVNLENGVVNIRYSKGYNQHFVVLHDTILDLMKKYDVAISKIISDRTFFFPTRSNKGYPSSWVTRIFRICWYESNKASAIAYELRHHYAVENINGWIGQGLTTHMKLLSLSKSMGHTNVESTKYYYFFVPGLSDIIEDATGDTFDQIIPNLQNDEESHQ</sequence>
<dbReference type="Gene3D" id="1.10.443.10">
    <property type="entry name" value="Intergrase catalytic core"/>
    <property type="match status" value="1"/>
</dbReference>
<dbReference type="InterPro" id="IPR002104">
    <property type="entry name" value="Integrase_catalytic"/>
</dbReference>
<dbReference type="PANTHER" id="PTHR30349">
    <property type="entry name" value="PHAGE INTEGRASE-RELATED"/>
    <property type="match status" value="1"/>
</dbReference>
<keyword evidence="2" id="KW-0233">DNA recombination</keyword>
<evidence type="ECO:0000256" key="1">
    <source>
        <dbReference type="ARBA" id="ARBA00022829"/>
    </source>
</evidence>
<accession>A0A1M5JGP5</accession>
<dbReference type="GO" id="GO:0003677">
    <property type="term" value="F:DNA binding"/>
    <property type="evidence" value="ECO:0007669"/>
    <property type="project" value="InterPro"/>
</dbReference>
<dbReference type="RefSeq" id="WP_062184745.1">
    <property type="nucleotide sequence ID" value="NZ_BBXL01000030.1"/>
</dbReference>
<dbReference type="STRING" id="1346286.SAMN05444362_1243"/>
<dbReference type="InterPro" id="IPR050090">
    <property type="entry name" value="Tyrosine_recombinase_XerCD"/>
</dbReference>
<evidence type="ECO:0000313" key="5">
    <source>
        <dbReference type="Proteomes" id="UP000184480"/>
    </source>
</evidence>
<protein>
    <submittedName>
        <fullName evidence="4">Site-specific recombinase XerD</fullName>
    </submittedName>
</protein>
<dbReference type="InterPro" id="IPR011010">
    <property type="entry name" value="DNA_brk_join_enz"/>
</dbReference>
<dbReference type="Proteomes" id="UP000184480">
    <property type="component" value="Unassembled WGS sequence"/>
</dbReference>
<name>A0A1M5JGP5_9BACT</name>
<dbReference type="InterPro" id="IPR013762">
    <property type="entry name" value="Integrase-like_cat_sf"/>
</dbReference>
<keyword evidence="1" id="KW-0159">Chromosome partition</keyword>
<dbReference type="Pfam" id="PF00589">
    <property type="entry name" value="Phage_integrase"/>
    <property type="match status" value="1"/>
</dbReference>
<dbReference type="GO" id="GO:0007059">
    <property type="term" value="P:chromosome segregation"/>
    <property type="evidence" value="ECO:0007669"/>
    <property type="project" value="UniProtKB-KW"/>
</dbReference>
<proteinExistence type="predicted"/>